<reference evidence="2" key="1">
    <citation type="submission" date="2017-07" db="EMBL/GenBank/DDBJ databases">
        <title>Taro Niue Genome Assembly and Annotation.</title>
        <authorList>
            <person name="Atibalentja N."/>
            <person name="Keating K."/>
            <person name="Fields C.J."/>
        </authorList>
    </citation>
    <scope>NUCLEOTIDE SEQUENCE</scope>
    <source>
        <strain evidence="2">Niue_2</strain>
        <tissue evidence="2">Leaf</tissue>
    </source>
</reference>
<sequence>MTNSKARVGKERRHHTGTDYWFISVDYWCPYPQLRARYKRLHTHKHKPLPYCRLSLSRTYNSNTGVRVSKKTTQTSTVPHCTGTNPEHNKHTCLAHKEPGVPD</sequence>
<dbReference type="Proteomes" id="UP000652761">
    <property type="component" value="Unassembled WGS sequence"/>
</dbReference>
<name>A0A843ULS6_COLES</name>
<dbReference type="EMBL" id="NMUH01000655">
    <property type="protein sequence ID" value="MQL82824.1"/>
    <property type="molecule type" value="Genomic_DNA"/>
</dbReference>
<feature type="region of interest" description="Disordered" evidence="1">
    <location>
        <begin position="63"/>
        <end position="103"/>
    </location>
</feature>
<evidence type="ECO:0000313" key="3">
    <source>
        <dbReference type="Proteomes" id="UP000652761"/>
    </source>
</evidence>
<organism evidence="2 3">
    <name type="scientific">Colocasia esculenta</name>
    <name type="common">Wild taro</name>
    <name type="synonym">Arum esculentum</name>
    <dbReference type="NCBI Taxonomy" id="4460"/>
    <lineage>
        <taxon>Eukaryota</taxon>
        <taxon>Viridiplantae</taxon>
        <taxon>Streptophyta</taxon>
        <taxon>Embryophyta</taxon>
        <taxon>Tracheophyta</taxon>
        <taxon>Spermatophyta</taxon>
        <taxon>Magnoliopsida</taxon>
        <taxon>Liliopsida</taxon>
        <taxon>Araceae</taxon>
        <taxon>Aroideae</taxon>
        <taxon>Colocasieae</taxon>
        <taxon>Colocasia</taxon>
    </lineage>
</organism>
<gene>
    <name evidence="2" type="ORF">Taro_015290</name>
</gene>
<feature type="compositionally biased region" description="Basic and acidic residues" evidence="1">
    <location>
        <begin position="87"/>
        <end position="103"/>
    </location>
</feature>
<accession>A0A843ULS6</accession>
<evidence type="ECO:0000313" key="2">
    <source>
        <dbReference type="EMBL" id="MQL82824.1"/>
    </source>
</evidence>
<keyword evidence="3" id="KW-1185">Reference proteome</keyword>
<comment type="caution">
    <text evidence="2">The sequence shown here is derived from an EMBL/GenBank/DDBJ whole genome shotgun (WGS) entry which is preliminary data.</text>
</comment>
<proteinExistence type="predicted"/>
<evidence type="ECO:0000256" key="1">
    <source>
        <dbReference type="SAM" id="MobiDB-lite"/>
    </source>
</evidence>
<dbReference type="AlphaFoldDB" id="A0A843ULS6"/>
<protein>
    <submittedName>
        <fullName evidence="2">Uncharacterized protein</fullName>
    </submittedName>
</protein>
<feature type="compositionally biased region" description="Polar residues" evidence="1">
    <location>
        <begin position="63"/>
        <end position="86"/>
    </location>
</feature>